<dbReference type="InterPro" id="IPR001199">
    <property type="entry name" value="Cyt_B5-like_heme/steroid-bd"/>
</dbReference>
<evidence type="ECO:0000259" key="2">
    <source>
        <dbReference type="SMART" id="SM01117"/>
    </source>
</evidence>
<dbReference type="InterPro" id="IPR050577">
    <property type="entry name" value="MAPR/NEUFC/NENF-like"/>
</dbReference>
<dbReference type="PANTHER" id="PTHR10281:SF4">
    <property type="entry name" value="NEUFERRICIN"/>
    <property type="match status" value="1"/>
</dbReference>
<name>A0ABD1E0A5_HYPHA</name>
<dbReference type="SMART" id="SM01117">
    <property type="entry name" value="Cyt-b5"/>
    <property type="match status" value="1"/>
</dbReference>
<proteinExistence type="inferred from homology"/>
<dbReference type="Pfam" id="PF00173">
    <property type="entry name" value="Cyt-b5"/>
    <property type="match status" value="1"/>
</dbReference>
<reference evidence="3 4" key="1">
    <citation type="submission" date="2024-05" db="EMBL/GenBank/DDBJ databases">
        <title>Genetic variation in Jamaican populations of the coffee berry borer (Hypothenemus hampei).</title>
        <authorList>
            <person name="Errbii M."/>
            <person name="Myrie A."/>
        </authorList>
    </citation>
    <scope>NUCLEOTIDE SEQUENCE [LARGE SCALE GENOMIC DNA]</scope>
    <source>
        <strain evidence="3">JA-Hopewell-2020-01-JO</strain>
        <tissue evidence="3">Whole body</tissue>
    </source>
</reference>
<dbReference type="InterPro" id="IPR036400">
    <property type="entry name" value="Cyt_B5-like_heme/steroid_sf"/>
</dbReference>
<sequence>MFKALALLGLLVVLLGLYLNDLFQSLGYILNSNMNKSTSRYFTSEELATYNGVKSPFLYLAILGIVFNVTKGEKHYGLGQQYHFFVGKDASRNFITGNFNDQAKSDDVTGFSEQELRSLNNWFKFYLKEYSKVGMLIGRYYDELGNLTPYGRQIKKLIQAAEQKNQDMEREKLKFPPCNVEWDRERGSRVWCSNKSGGIDRAWVGKPRQYYESGSKNYRCACISDENLSMKNILQYPDCDSMAESCYVTN</sequence>
<dbReference type="Proteomes" id="UP001566132">
    <property type="component" value="Unassembled WGS sequence"/>
</dbReference>
<feature type="domain" description="Cytochrome b5 heme-binding" evidence="2">
    <location>
        <begin position="42"/>
        <end position="137"/>
    </location>
</feature>
<keyword evidence="4" id="KW-1185">Reference proteome</keyword>
<dbReference type="Gene3D" id="3.10.120.10">
    <property type="entry name" value="Cytochrome b5-like heme/steroid binding domain"/>
    <property type="match status" value="1"/>
</dbReference>
<evidence type="ECO:0000256" key="1">
    <source>
        <dbReference type="ARBA" id="ARBA00038357"/>
    </source>
</evidence>
<dbReference type="EMBL" id="JBDJPC010000016">
    <property type="protein sequence ID" value="KAL1487978.1"/>
    <property type="molecule type" value="Genomic_DNA"/>
</dbReference>
<dbReference type="SUPFAM" id="SSF55856">
    <property type="entry name" value="Cytochrome b5-like heme/steroid binding domain"/>
    <property type="match status" value="1"/>
</dbReference>
<accession>A0ABD1E0A5</accession>
<evidence type="ECO:0000313" key="4">
    <source>
        <dbReference type="Proteomes" id="UP001566132"/>
    </source>
</evidence>
<dbReference type="PANTHER" id="PTHR10281">
    <property type="entry name" value="MEMBRANE-ASSOCIATED PROGESTERONE RECEPTOR COMPONENT-RELATED"/>
    <property type="match status" value="1"/>
</dbReference>
<organism evidence="3 4">
    <name type="scientific">Hypothenemus hampei</name>
    <name type="common">Coffee berry borer</name>
    <dbReference type="NCBI Taxonomy" id="57062"/>
    <lineage>
        <taxon>Eukaryota</taxon>
        <taxon>Metazoa</taxon>
        <taxon>Ecdysozoa</taxon>
        <taxon>Arthropoda</taxon>
        <taxon>Hexapoda</taxon>
        <taxon>Insecta</taxon>
        <taxon>Pterygota</taxon>
        <taxon>Neoptera</taxon>
        <taxon>Endopterygota</taxon>
        <taxon>Coleoptera</taxon>
        <taxon>Polyphaga</taxon>
        <taxon>Cucujiformia</taxon>
        <taxon>Curculionidae</taxon>
        <taxon>Scolytinae</taxon>
        <taxon>Hypothenemus</taxon>
    </lineage>
</organism>
<comment type="caution">
    <text evidence="3">The sequence shown here is derived from an EMBL/GenBank/DDBJ whole genome shotgun (WGS) entry which is preliminary data.</text>
</comment>
<gene>
    <name evidence="3" type="ORF">ABEB36_015358</name>
</gene>
<evidence type="ECO:0000313" key="3">
    <source>
        <dbReference type="EMBL" id="KAL1487978.1"/>
    </source>
</evidence>
<dbReference type="AlphaFoldDB" id="A0ABD1E0A5"/>
<comment type="similarity">
    <text evidence="1">Belongs to the cytochrome b5 family. MAPR subfamily.</text>
</comment>
<protein>
    <recommendedName>
        <fullName evidence="2">Cytochrome b5 heme-binding domain-containing protein</fullName>
    </recommendedName>
</protein>